<name>A0A7W0IDC1_9ACTN</name>
<sequence>MTTATKTLPPHGTYARARGNHRSGQERCYCAPCRAAERAYTKHQRYLKATGRGLLVDAAPVAAHLRMLMDNGDALTIIAEQIGRPRSTLENIISGRSKRVRRQTADQIMAMKPGNAIAANRSVPAVGSIRRIRALTALGHSLKAVAAAGDIEDSTASYLLNGHSETIRYELAQRVKVAYRKLGESRGTSVRNLKRAAREMWAPPGAWDDEAIDDPNAAPDWTGCCGTDRGYWVHKRQSLPMCLACEHAHAGWLAAHAHLDGKTRNQLKFAARNAAATREADLAADARELMWVSGLSVEQAAERLSVTKVHLQQALKRHPEMKQEVAA</sequence>
<comment type="caution">
    <text evidence="2">The sequence shown here is derived from an EMBL/GenBank/DDBJ whole genome shotgun (WGS) entry which is preliminary data.</text>
</comment>
<organism evidence="2 3">
    <name type="scientific">Streptomyces himalayensis subsp. himalayensis</name>
    <dbReference type="NCBI Taxonomy" id="2756131"/>
    <lineage>
        <taxon>Bacteria</taxon>
        <taxon>Bacillati</taxon>
        <taxon>Actinomycetota</taxon>
        <taxon>Actinomycetes</taxon>
        <taxon>Kitasatosporales</taxon>
        <taxon>Streptomycetaceae</taxon>
        <taxon>Streptomyces</taxon>
        <taxon>Streptomyces himalayensis</taxon>
    </lineage>
</organism>
<evidence type="ECO:0000313" key="3">
    <source>
        <dbReference type="Proteomes" id="UP000545761"/>
    </source>
</evidence>
<dbReference type="EMBL" id="JACEHE010000050">
    <property type="protein sequence ID" value="MBA2951635.1"/>
    <property type="molecule type" value="Genomic_DNA"/>
</dbReference>
<evidence type="ECO:0000256" key="1">
    <source>
        <dbReference type="SAM" id="MobiDB-lite"/>
    </source>
</evidence>
<protein>
    <submittedName>
        <fullName evidence="2">Uncharacterized protein</fullName>
    </submittedName>
</protein>
<proteinExistence type="predicted"/>
<accession>A0A7W0IDC1</accession>
<dbReference type="Proteomes" id="UP000545761">
    <property type="component" value="Unassembled WGS sequence"/>
</dbReference>
<evidence type="ECO:0000313" key="2">
    <source>
        <dbReference type="EMBL" id="MBA2951635.1"/>
    </source>
</evidence>
<dbReference type="RefSeq" id="WP_181662546.1">
    <property type="nucleotide sequence ID" value="NZ_JACEHE010000050.1"/>
</dbReference>
<gene>
    <name evidence="2" type="ORF">H1D24_39250</name>
</gene>
<feature type="region of interest" description="Disordered" evidence="1">
    <location>
        <begin position="1"/>
        <end position="21"/>
    </location>
</feature>
<dbReference type="AlphaFoldDB" id="A0A7W0IDC1"/>
<reference evidence="2 3" key="1">
    <citation type="submission" date="2020-07" db="EMBL/GenBank/DDBJ databases">
        <title>Streptomyces isolated from Indian soil.</title>
        <authorList>
            <person name="Mandal S."/>
            <person name="Maiti P.K."/>
        </authorList>
    </citation>
    <scope>NUCLEOTIDE SEQUENCE [LARGE SCALE GENOMIC DNA]</scope>
    <source>
        <strain evidence="2 3">PSKA28</strain>
    </source>
</reference>